<dbReference type="InterPro" id="IPR011008">
    <property type="entry name" value="Dimeric_a/b-barrel"/>
</dbReference>
<name>W8ES01_9BACT</name>
<keyword evidence="2" id="KW-0614">Plasmid</keyword>
<accession>W8ES01</accession>
<sequence>MPTSDKAAERHLLVTVQSQPAHGARVQEILLELVGLVRAEPGCLYYNIFQQAEAPDTFLIAAAWLDDEAIAAHPTPPQSRLVEQILPLLATPMQVLPIRRVSENPA</sequence>
<dbReference type="KEGG" id="hsw:Hsw_PA0030"/>
<dbReference type="HOGENOM" id="CLU_131496_11_1_10"/>
<dbReference type="InterPro" id="IPR007138">
    <property type="entry name" value="ABM_dom"/>
</dbReference>
<dbReference type="AlphaFoldDB" id="W8ES01"/>
<dbReference type="SUPFAM" id="SSF54909">
    <property type="entry name" value="Dimeric alpha+beta barrel"/>
    <property type="match status" value="1"/>
</dbReference>
<keyword evidence="3" id="KW-1185">Reference proteome</keyword>
<dbReference type="PATRIC" id="fig|1227739.3.peg.66"/>
<evidence type="ECO:0000313" key="3">
    <source>
        <dbReference type="Proteomes" id="UP000019423"/>
    </source>
</evidence>
<dbReference type="PROSITE" id="PS51725">
    <property type="entry name" value="ABM"/>
    <property type="match status" value="1"/>
</dbReference>
<dbReference type="RefSeq" id="WP_044000313.1">
    <property type="nucleotide sequence ID" value="NZ_CP007144.1"/>
</dbReference>
<evidence type="ECO:0000313" key="2">
    <source>
        <dbReference type="EMBL" id="AHJ95363.1"/>
    </source>
</evidence>
<dbReference type="Proteomes" id="UP000019423">
    <property type="component" value="Plasmid pHsw1"/>
</dbReference>
<dbReference type="OrthoDB" id="9806189at2"/>
<reference evidence="2 3" key="1">
    <citation type="submission" date="2014-01" db="EMBL/GenBank/DDBJ databases">
        <title>Complete sequence of plasmid1 of ionizing-radiation resistance bacterium Hymenobacter swuensis DY53.</title>
        <authorList>
            <person name="Jung J.-H."/>
            <person name="Jeong S.-W."/>
            <person name="Joe M.-H."/>
            <person name="Cho y.-j."/>
            <person name="Kim M.-K."/>
            <person name="Lim S.-Y."/>
        </authorList>
    </citation>
    <scope>NUCLEOTIDE SEQUENCE [LARGE SCALE GENOMIC DNA]</scope>
    <source>
        <strain evidence="2 3">DY53</strain>
        <plasmid evidence="2 3">pHsw1</plasmid>
    </source>
</reference>
<dbReference type="EMBL" id="CP007144">
    <property type="protein sequence ID" value="AHJ95363.1"/>
    <property type="molecule type" value="Genomic_DNA"/>
</dbReference>
<dbReference type="Gene3D" id="3.30.70.100">
    <property type="match status" value="1"/>
</dbReference>
<proteinExistence type="predicted"/>
<feature type="domain" description="ABM" evidence="1">
    <location>
        <begin position="10"/>
        <end position="101"/>
    </location>
</feature>
<dbReference type="eggNOG" id="COG1359">
    <property type="taxonomic scope" value="Bacteria"/>
</dbReference>
<dbReference type="Pfam" id="PF03992">
    <property type="entry name" value="ABM"/>
    <property type="match status" value="1"/>
</dbReference>
<organism evidence="2 3">
    <name type="scientific">Hymenobacter swuensis DY53</name>
    <dbReference type="NCBI Taxonomy" id="1227739"/>
    <lineage>
        <taxon>Bacteria</taxon>
        <taxon>Pseudomonadati</taxon>
        <taxon>Bacteroidota</taxon>
        <taxon>Cytophagia</taxon>
        <taxon>Cytophagales</taxon>
        <taxon>Hymenobacteraceae</taxon>
        <taxon>Hymenobacter</taxon>
    </lineage>
</organism>
<geneLocation type="plasmid" evidence="2 3">
    <name>pHsw1</name>
</geneLocation>
<protein>
    <recommendedName>
        <fullName evidence="1">ABM domain-containing protein</fullName>
    </recommendedName>
</protein>
<gene>
    <name evidence="2" type="ORF">Hsw_PA0030</name>
</gene>
<evidence type="ECO:0000259" key="1">
    <source>
        <dbReference type="PROSITE" id="PS51725"/>
    </source>
</evidence>